<dbReference type="SUPFAM" id="SSF161084">
    <property type="entry name" value="MAPEG domain-like"/>
    <property type="match status" value="1"/>
</dbReference>
<dbReference type="Gene3D" id="1.20.120.550">
    <property type="entry name" value="Membrane associated eicosanoid/glutathione metabolism-like domain"/>
    <property type="match status" value="1"/>
</dbReference>
<evidence type="ECO:0000256" key="1">
    <source>
        <dbReference type="ARBA" id="ARBA00004370"/>
    </source>
</evidence>
<dbReference type="EMBL" id="QUOU01000001">
    <property type="protein sequence ID" value="REL27822.1"/>
    <property type="molecule type" value="Genomic_DNA"/>
</dbReference>
<feature type="transmembrane region" description="Helical" evidence="5">
    <location>
        <begin position="68"/>
        <end position="95"/>
    </location>
</feature>
<evidence type="ECO:0008006" key="8">
    <source>
        <dbReference type="Google" id="ProtNLM"/>
    </source>
</evidence>
<comment type="subcellular location">
    <subcellularLocation>
        <location evidence="1">Membrane</location>
    </subcellularLocation>
</comment>
<dbReference type="AlphaFoldDB" id="A0A3E0TV58"/>
<evidence type="ECO:0000256" key="4">
    <source>
        <dbReference type="ARBA" id="ARBA00023136"/>
    </source>
</evidence>
<dbReference type="InterPro" id="IPR023352">
    <property type="entry name" value="MAPEG-like_dom_sf"/>
</dbReference>
<dbReference type="OrthoDB" id="328594at2"/>
<sequence>MTGSAIFFPVLAHVLLVILLFFALISRKNKAVKAKAVDLSKTPTDASAWTTDVVKVSNNIANQFETPVLFMVLCIVAFVIGAADAMMVGLAWAYVLLRYVHAYIHIGSNYVPYRMRAFAMSLLIILTMAIRLGLELAANT</sequence>
<evidence type="ECO:0000313" key="7">
    <source>
        <dbReference type="Proteomes" id="UP000256478"/>
    </source>
</evidence>
<evidence type="ECO:0000256" key="2">
    <source>
        <dbReference type="ARBA" id="ARBA00022692"/>
    </source>
</evidence>
<feature type="transmembrane region" description="Helical" evidence="5">
    <location>
        <begin position="6"/>
        <end position="25"/>
    </location>
</feature>
<evidence type="ECO:0000256" key="3">
    <source>
        <dbReference type="ARBA" id="ARBA00022989"/>
    </source>
</evidence>
<accession>A0A3E0TV58</accession>
<evidence type="ECO:0000256" key="5">
    <source>
        <dbReference type="SAM" id="Phobius"/>
    </source>
</evidence>
<name>A0A3E0TV58_9GAMM</name>
<keyword evidence="4 5" id="KW-0472">Membrane</keyword>
<reference evidence="6 7" key="1">
    <citation type="submission" date="2018-08" db="EMBL/GenBank/DDBJ databases">
        <title>Thalassotalea euphylliae genome.</title>
        <authorList>
            <person name="Summers S."/>
            <person name="Rice S.A."/>
            <person name="Freckelton M.L."/>
            <person name="Nedved B.T."/>
            <person name="Hadfield M.G."/>
        </authorList>
    </citation>
    <scope>NUCLEOTIDE SEQUENCE [LARGE SCALE GENOMIC DNA]</scope>
    <source>
        <strain evidence="6 7">H1</strain>
    </source>
</reference>
<dbReference type="Proteomes" id="UP000256478">
    <property type="component" value="Unassembled WGS sequence"/>
</dbReference>
<proteinExistence type="predicted"/>
<keyword evidence="3 5" id="KW-1133">Transmembrane helix</keyword>
<dbReference type="GO" id="GO:0016020">
    <property type="term" value="C:membrane"/>
    <property type="evidence" value="ECO:0007669"/>
    <property type="project" value="UniProtKB-SubCell"/>
</dbReference>
<keyword evidence="2 5" id="KW-0812">Transmembrane</keyword>
<organism evidence="6 7">
    <name type="scientific">Thalassotalea euphylliae</name>
    <dbReference type="NCBI Taxonomy" id="1655234"/>
    <lineage>
        <taxon>Bacteria</taxon>
        <taxon>Pseudomonadati</taxon>
        <taxon>Pseudomonadota</taxon>
        <taxon>Gammaproteobacteria</taxon>
        <taxon>Alteromonadales</taxon>
        <taxon>Colwelliaceae</taxon>
        <taxon>Thalassotalea</taxon>
    </lineage>
</organism>
<feature type="transmembrane region" description="Helical" evidence="5">
    <location>
        <begin position="115"/>
        <end position="134"/>
    </location>
</feature>
<comment type="caution">
    <text evidence="6">The sequence shown here is derived from an EMBL/GenBank/DDBJ whole genome shotgun (WGS) entry which is preliminary data.</text>
</comment>
<evidence type="ECO:0000313" key="6">
    <source>
        <dbReference type="EMBL" id="REL27822.1"/>
    </source>
</evidence>
<protein>
    <recommendedName>
        <fullName evidence="8">MAPEG family protein</fullName>
    </recommendedName>
</protein>
<dbReference type="Pfam" id="PF01124">
    <property type="entry name" value="MAPEG"/>
    <property type="match status" value="1"/>
</dbReference>
<dbReference type="InterPro" id="IPR001129">
    <property type="entry name" value="Membr-assoc_MAPEG"/>
</dbReference>
<dbReference type="RefSeq" id="WP_116008889.1">
    <property type="nucleotide sequence ID" value="NZ_QUOU01000001.1"/>
</dbReference>
<gene>
    <name evidence="6" type="ORF">DXX93_15490</name>
</gene>